<dbReference type="Pfam" id="PF13405">
    <property type="entry name" value="EF-hand_6"/>
    <property type="match status" value="1"/>
</dbReference>
<dbReference type="VEuPathDB" id="FungiDB:SDRG_02304"/>
<dbReference type="eggNOG" id="ENOG502SBIT">
    <property type="taxonomic scope" value="Eukaryota"/>
</dbReference>
<dbReference type="PROSITE" id="PS50222">
    <property type="entry name" value="EF_HAND_2"/>
    <property type="match status" value="1"/>
</dbReference>
<evidence type="ECO:0000259" key="2">
    <source>
        <dbReference type="PROSITE" id="PS50222"/>
    </source>
</evidence>
<reference evidence="3 4" key="1">
    <citation type="submission" date="2012-04" db="EMBL/GenBank/DDBJ databases">
        <title>The Genome Sequence of Saprolegnia declina VS20.</title>
        <authorList>
            <consortium name="The Broad Institute Genome Sequencing Platform"/>
            <person name="Russ C."/>
            <person name="Nusbaum C."/>
            <person name="Tyler B."/>
            <person name="van West P."/>
            <person name="Dieguez-Uribeondo J."/>
            <person name="de Bruijn I."/>
            <person name="Tripathy S."/>
            <person name="Jiang R."/>
            <person name="Young S.K."/>
            <person name="Zeng Q."/>
            <person name="Gargeya S."/>
            <person name="Fitzgerald M."/>
            <person name="Haas B."/>
            <person name="Abouelleil A."/>
            <person name="Alvarado L."/>
            <person name="Arachchi H.M."/>
            <person name="Berlin A."/>
            <person name="Chapman S.B."/>
            <person name="Goldberg J."/>
            <person name="Griggs A."/>
            <person name="Gujja S."/>
            <person name="Hansen M."/>
            <person name="Howarth C."/>
            <person name="Imamovic A."/>
            <person name="Larimer J."/>
            <person name="McCowen C."/>
            <person name="Montmayeur A."/>
            <person name="Murphy C."/>
            <person name="Neiman D."/>
            <person name="Pearson M."/>
            <person name="Priest M."/>
            <person name="Roberts A."/>
            <person name="Saif S."/>
            <person name="Shea T."/>
            <person name="Sisk P."/>
            <person name="Sykes S."/>
            <person name="Wortman J."/>
            <person name="Nusbaum C."/>
            <person name="Birren B."/>
        </authorList>
    </citation>
    <scope>NUCLEOTIDE SEQUENCE [LARGE SCALE GENOMIC DNA]</scope>
    <source>
        <strain evidence="3 4">VS20</strain>
    </source>
</reference>
<feature type="domain" description="EF-hand" evidence="2">
    <location>
        <begin position="64"/>
        <end position="99"/>
    </location>
</feature>
<dbReference type="RefSeq" id="XP_008606106.1">
    <property type="nucleotide sequence ID" value="XM_008607884.1"/>
</dbReference>
<dbReference type="InterPro" id="IPR018247">
    <property type="entry name" value="EF_Hand_1_Ca_BS"/>
</dbReference>
<keyword evidence="1" id="KW-0106">Calcium</keyword>
<dbReference type="SUPFAM" id="SSF47473">
    <property type="entry name" value="EF-hand"/>
    <property type="match status" value="1"/>
</dbReference>
<protein>
    <recommendedName>
        <fullName evidence="2">EF-hand domain-containing protein</fullName>
    </recommendedName>
</protein>
<dbReference type="AlphaFoldDB" id="T0SC71"/>
<sequence length="696" mass="77551">MEALLEARAACLDALESTKALISKSEGEPNGYDAAYFLQAHDDEDDDVLNAGLLYTPSGRLSALGVAKCTTLFHAFDTDHNGFMSYEEFIDYLTSLGRSTPSSKDPLCDVVDNIESWKMYMSDAYNTTADGDLTIKGFLLYREATEHLYPLAADLTYFGLPWIDDGLVRHMHLLATFAAYDTATLGKLPMAQLPYLLADAGILASRRAVDSVVRLMRVYAECMECILQRNRAIRLFGYKQMSRVRLSDCMTFIYRDAFVALALSSYAPPMLSSWSQAVLTLQRRTYTVLRRMHASLQSLRTYVQRAARTGLLQLGRLLPTTYGEYTLKLDVGNPEFATSAEIQISFTTEVDSSATLHKLGYRHDGAECYLYFDFVARSDISDEALAETARAMESIVDDLFHDHFASMPYYHSTLVVTPSRLETHGSPVVRVVLLFTDALDPFNVFVDADLPSMLQVHNLVSSFEVHVALNVSVRDLLTNKRFNVLEHLGLRAFASSRLGRQSVAQILEQVLRHSQYEAEATAAASAHLAREKATFKKPNSRRSTVTATTWRDQVAMANAAARHRLWSAMQYLVSVVAYSKTASWNWAFPTLQPLFAPQSVLKKLLPIPVFDKWRTVLGTTGQLAKLWRHAVTALQGDLQTMVREAPPPTDAATALDTYAVVVTNLLGLNAVQAQAGSMGMDMLFEGFDWIPLLPKP</sequence>
<dbReference type="Proteomes" id="UP000030762">
    <property type="component" value="Unassembled WGS sequence"/>
</dbReference>
<gene>
    <name evidence="3" type="ORF">SDRG_02304</name>
</gene>
<evidence type="ECO:0000256" key="1">
    <source>
        <dbReference type="ARBA" id="ARBA00022837"/>
    </source>
</evidence>
<dbReference type="InParanoid" id="T0SC71"/>
<dbReference type="EMBL" id="JH767136">
    <property type="protein sequence ID" value="EQC40407.1"/>
    <property type="molecule type" value="Genomic_DNA"/>
</dbReference>
<dbReference type="InterPro" id="IPR002048">
    <property type="entry name" value="EF_hand_dom"/>
</dbReference>
<dbReference type="InterPro" id="IPR011992">
    <property type="entry name" value="EF-hand-dom_pair"/>
</dbReference>
<evidence type="ECO:0000313" key="4">
    <source>
        <dbReference type="Proteomes" id="UP000030762"/>
    </source>
</evidence>
<dbReference type="Gene3D" id="1.10.238.10">
    <property type="entry name" value="EF-hand"/>
    <property type="match status" value="1"/>
</dbReference>
<proteinExistence type="predicted"/>
<dbReference type="OrthoDB" id="26525at2759"/>
<accession>T0SC71</accession>
<dbReference type="OMA" id="ECFLYID"/>
<dbReference type="GeneID" id="19943031"/>
<dbReference type="GO" id="GO:0005509">
    <property type="term" value="F:calcium ion binding"/>
    <property type="evidence" value="ECO:0007669"/>
    <property type="project" value="InterPro"/>
</dbReference>
<keyword evidence="4" id="KW-1185">Reference proteome</keyword>
<evidence type="ECO:0000313" key="3">
    <source>
        <dbReference type="EMBL" id="EQC40407.1"/>
    </source>
</evidence>
<name>T0SC71_SAPDV</name>
<dbReference type="PROSITE" id="PS00018">
    <property type="entry name" value="EF_HAND_1"/>
    <property type="match status" value="1"/>
</dbReference>
<organism evidence="3 4">
    <name type="scientific">Saprolegnia diclina (strain VS20)</name>
    <dbReference type="NCBI Taxonomy" id="1156394"/>
    <lineage>
        <taxon>Eukaryota</taxon>
        <taxon>Sar</taxon>
        <taxon>Stramenopiles</taxon>
        <taxon>Oomycota</taxon>
        <taxon>Saprolegniomycetes</taxon>
        <taxon>Saprolegniales</taxon>
        <taxon>Saprolegniaceae</taxon>
        <taxon>Saprolegnia</taxon>
    </lineage>
</organism>